<comment type="caution">
    <text evidence="9">The sequence shown here is derived from an EMBL/GenBank/DDBJ whole genome shotgun (WGS) entry which is preliminary data.</text>
</comment>
<dbReference type="GO" id="GO:0003725">
    <property type="term" value="F:double-stranded RNA binding"/>
    <property type="evidence" value="ECO:0007669"/>
    <property type="project" value="InterPro"/>
</dbReference>
<comment type="subcellular location">
    <subcellularLocation>
        <location evidence="1">Mitochondrion</location>
    </subcellularLocation>
</comment>
<evidence type="ECO:0000256" key="7">
    <source>
        <dbReference type="ARBA" id="ARBA00035187"/>
    </source>
</evidence>
<evidence type="ECO:0000256" key="3">
    <source>
        <dbReference type="ARBA" id="ARBA00022980"/>
    </source>
</evidence>
<reference evidence="9" key="2">
    <citation type="submission" date="2023-03" db="EMBL/GenBank/DDBJ databases">
        <authorList>
            <person name="Inwood S.N."/>
            <person name="Skelly J.G."/>
            <person name="Guhlin J."/>
            <person name="Harrop T.W.R."/>
            <person name="Goldson S.G."/>
            <person name="Dearden P.K."/>
        </authorList>
    </citation>
    <scope>NUCLEOTIDE SEQUENCE</scope>
    <source>
        <strain evidence="9">Lincoln</strain>
        <tissue evidence="9">Whole body</tissue>
    </source>
</reference>
<evidence type="ECO:0000313" key="9">
    <source>
        <dbReference type="EMBL" id="KAK0183058.1"/>
    </source>
</evidence>
<evidence type="ECO:0000256" key="5">
    <source>
        <dbReference type="ARBA" id="ARBA00023274"/>
    </source>
</evidence>
<evidence type="ECO:0000256" key="1">
    <source>
        <dbReference type="ARBA" id="ARBA00004173"/>
    </source>
</evidence>
<keyword evidence="10" id="KW-1185">Reference proteome</keyword>
<dbReference type="GO" id="GO:0006396">
    <property type="term" value="P:RNA processing"/>
    <property type="evidence" value="ECO:0007669"/>
    <property type="project" value="InterPro"/>
</dbReference>
<dbReference type="AlphaFoldDB" id="A0AA39G7Y4"/>
<dbReference type="Pfam" id="PF22935">
    <property type="entry name" value="RM44_endonuclase"/>
    <property type="match status" value="1"/>
</dbReference>
<evidence type="ECO:0000313" key="10">
    <source>
        <dbReference type="Proteomes" id="UP001168972"/>
    </source>
</evidence>
<keyword evidence="3" id="KW-0689">Ribosomal protein</keyword>
<dbReference type="GO" id="GO:0010468">
    <property type="term" value="P:regulation of gene expression"/>
    <property type="evidence" value="ECO:0007669"/>
    <property type="project" value="UniProtKB-ARBA"/>
</dbReference>
<evidence type="ECO:0000256" key="2">
    <source>
        <dbReference type="ARBA" id="ARBA00022946"/>
    </source>
</evidence>
<protein>
    <recommendedName>
        <fullName evidence="7">Large ribosomal subunit protein mL44</fullName>
    </recommendedName>
</protein>
<dbReference type="GO" id="GO:0004525">
    <property type="term" value="F:ribonuclease III activity"/>
    <property type="evidence" value="ECO:0007669"/>
    <property type="project" value="InterPro"/>
</dbReference>
<dbReference type="Proteomes" id="UP001168972">
    <property type="component" value="Unassembled WGS sequence"/>
</dbReference>
<accession>A0AA39G7Y4</accession>
<dbReference type="SMART" id="SM00535">
    <property type="entry name" value="RIBOc"/>
    <property type="match status" value="1"/>
</dbReference>
<keyword evidence="4" id="KW-0496">Mitochondrion</keyword>
<gene>
    <name evidence="9" type="ORF">PV327_001135</name>
</gene>
<reference evidence="9" key="1">
    <citation type="journal article" date="2023" name="bioRxiv">
        <title>Scaffold-level genome assemblies of two parasitoid biocontrol wasps reveal the parthenogenesis mechanism and an associated novel virus.</title>
        <authorList>
            <person name="Inwood S."/>
            <person name="Skelly J."/>
            <person name="Guhlin J."/>
            <person name="Harrop T."/>
            <person name="Goldson S."/>
            <person name="Dearden P."/>
        </authorList>
    </citation>
    <scope>NUCLEOTIDE SEQUENCE</scope>
    <source>
        <strain evidence="9">Lincoln</strain>
        <tissue evidence="9">Whole body</tissue>
    </source>
</reference>
<dbReference type="SUPFAM" id="SSF69065">
    <property type="entry name" value="RNase III domain-like"/>
    <property type="match status" value="1"/>
</dbReference>
<feature type="domain" description="RNase III" evidence="8">
    <location>
        <begin position="80"/>
        <end position="220"/>
    </location>
</feature>
<dbReference type="Gene3D" id="3.30.160.20">
    <property type="match status" value="1"/>
</dbReference>
<dbReference type="Pfam" id="PF22892">
    <property type="entry name" value="DSRM_MRPL44"/>
    <property type="match status" value="1"/>
</dbReference>
<keyword evidence="5" id="KW-0687">Ribonucleoprotein</keyword>
<dbReference type="Gene3D" id="1.10.1520.10">
    <property type="entry name" value="Ribonuclease III domain"/>
    <property type="match status" value="1"/>
</dbReference>
<comment type="similarity">
    <text evidence="6">Belongs to the ribonuclease III family. Mitochondrion-specific ribosomal protein mL44 subfamily.</text>
</comment>
<name>A0AA39G7Y4_MICHY</name>
<dbReference type="GO" id="GO:1990904">
    <property type="term" value="C:ribonucleoprotein complex"/>
    <property type="evidence" value="ECO:0007669"/>
    <property type="project" value="UniProtKB-KW"/>
</dbReference>
<evidence type="ECO:0000259" key="8">
    <source>
        <dbReference type="SMART" id="SM00535"/>
    </source>
</evidence>
<evidence type="ECO:0000256" key="4">
    <source>
        <dbReference type="ARBA" id="ARBA00023128"/>
    </source>
</evidence>
<dbReference type="InterPro" id="IPR000999">
    <property type="entry name" value="RNase_III_dom"/>
</dbReference>
<proteinExistence type="inferred from homology"/>
<dbReference type="GO" id="GO:0005840">
    <property type="term" value="C:ribosome"/>
    <property type="evidence" value="ECO:0007669"/>
    <property type="project" value="UniProtKB-KW"/>
</dbReference>
<dbReference type="InterPro" id="IPR036389">
    <property type="entry name" value="RNase_III_sf"/>
</dbReference>
<evidence type="ECO:0000256" key="6">
    <source>
        <dbReference type="ARBA" id="ARBA00024034"/>
    </source>
</evidence>
<keyword evidence="2" id="KW-0809">Transit peptide</keyword>
<dbReference type="SUPFAM" id="SSF54768">
    <property type="entry name" value="dsRNA-binding domain-like"/>
    <property type="match status" value="1"/>
</dbReference>
<organism evidence="9 10">
    <name type="scientific">Microctonus hyperodae</name>
    <name type="common">Parasitoid wasp</name>
    <dbReference type="NCBI Taxonomy" id="165561"/>
    <lineage>
        <taxon>Eukaryota</taxon>
        <taxon>Metazoa</taxon>
        <taxon>Ecdysozoa</taxon>
        <taxon>Arthropoda</taxon>
        <taxon>Hexapoda</taxon>
        <taxon>Insecta</taxon>
        <taxon>Pterygota</taxon>
        <taxon>Neoptera</taxon>
        <taxon>Endopterygota</taxon>
        <taxon>Hymenoptera</taxon>
        <taxon>Apocrita</taxon>
        <taxon>Ichneumonoidea</taxon>
        <taxon>Braconidae</taxon>
        <taxon>Euphorinae</taxon>
        <taxon>Microctonus</taxon>
    </lineage>
</organism>
<dbReference type="CDD" id="cd19874">
    <property type="entry name" value="DSRM_MRPL44"/>
    <property type="match status" value="1"/>
</dbReference>
<sequence length="339" mass="38760">MNTLRSCSRIITRVQNIKSVNLIGKRYIQRWIRPVMIQISNRKKKLPVPSETPRSSYVEWNYEAEVFAFNERLKEKFVIELLTKALIHRSYVSQQKQKQREVGIEDPELDIEDNTEFIEIGKILTSKIIETYLSLTLPRAPEECILALHDYLLSNQILARSSFFIGTKDIILTEEYPPTEETMANTFLALVAALSESVDEIHAGVFVRDFLIASLAEKDLSEIWNPENPVQILNDILTKDGREPVEPRIITQSGISTLVPVYRIGLYSNKEYISSATEDNINDAIKVAALNALHNMFNISTSSTPMKFDLVVNPSSDSMKNLPLKNWCTQNIEKLLQRN</sequence>
<dbReference type="InterPro" id="IPR055189">
    <property type="entry name" value="RM44_endonuclase"/>
</dbReference>
<dbReference type="InterPro" id="IPR044444">
    <property type="entry name" value="Ribosomal_mL44_DSRM_metazoa"/>
</dbReference>
<dbReference type="GO" id="GO:0005739">
    <property type="term" value="C:mitochondrion"/>
    <property type="evidence" value="ECO:0007669"/>
    <property type="project" value="UniProtKB-SubCell"/>
</dbReference>
<dbReference type="EMBL" id="JAQQBR010000001">
    <property type="protein sequence ID" value="KAK0183058.1"/>
    <property type="molecule type" value="Genomic_DNA"/>
</dbReference>